<protein>
    <recommendedName>
        <fullName evidence="8 9">Elongation factor P</fullName>
        <shortName evidence="8">EF-P</shortName>
    </recommendedName>
</protein>
<dbReference type="SUPFAM" id="SSF50104">
    <property type="entry name" value="Translation proteins SH3-like domain"/>
    <property type="match status" value="1"/>
</dbReference>
<dbReference type="InterPro" id="IPR013852">
    <property type="entry name" value="Transl_elong_P/YeiP_CS"/>
</dbReference>
<sequence length="186" mass="20808">MISSNDFRTGVTIEYNNGIWQVVEFMHVKPGKGAAFVRTKLKNVETGNVLEQTFRAGEKLPTANVEKSEFQYLYRSGENYTMMDQVNFEQMDMTAQQIGSTVEFMKEGLEGITVLRYNDRVIGVELPNTVELEVTETAPDERGDTSSGGGKPATLESGATITVPFHVKVGDKIKVDTRNRKYLTRV</sequence>
<dbReference type="InterPro" id="IPR012340">
    <property type="entry name" value="NA-bd_OB-fold"/>
</dbReference>
<dbReference type="Proteomes" id="UP000664277">
    <property type="component" value="Unassembled WGS sequence"/>
</dbReference>
<dbReference type="GO" id="GO:0005829">
    <property type="term" value="C:cytosol"/>
    <property type="evidence" value="ECO:0007669"/>
    <property type="project" value="UniProtKB-ARBA"/>
</dbReference>
<evidence type="ECO:0000256" key="3">
    <source>
        <dbReference type="ARBA" id="ARBA00009479"/>
    </source>
</evidence>
<dbReference type="CDD" id="cd05794">
    <property type="entry name" value="S1_EF-P_repeat_2"/>
    <property type="match status" value="1"/>
</dbReference>
<dbReference type="FunFam" id="2.30.30.30:FF:000003">
    <property type="entry name" value="Elongation factor P"/>
    <property type="match status" value="1"/>
</dbReference>
<evidence type="ECO:0000313" key="14">
    <source>
        <dbReference type="EMBL" id="MBN8659674.1"/>
    </source>
</evidence>
<dbReference type="InterPro" id="IPR011768">
    <property type="entry name" value="Transl_elongation_fac_P"/>
</dbReference>
<evidence type="ECO:0000256" key="9">
    <source>
        <dbReference type="NCBIfam" id="TIGR00038"/>
    </source>
</evidence>
<keyword evidence="4 8" id="KW-0963">Cytoplasm</keyword>
<dbReference type="EMBL" id="JAFLCK010000004">
    <property type="protein sequence ID" value="MBN8659674.1"/>
    <property type="molecule type" value="Genomic_DNA"/>
</dbReference>
<dbReference type="InterPro" id="IPR020599">
    <property type="entry name" value="Transl_elong_fac_P/YeiP"/>
</dbReference>
<dbReference type="InterPro" id="IPR014722">
    <property type="entry name" value="Rib_uL2_dom2"/>
</dbReference>
<evidence type="ECO:0000256" key="10">
    <source>
        <dbReference type="RuleBase" id="RU004389"/>
    </source>
</evidence>
<dbReference type="NCBIfam" id="NF001810">
    <property type="entry name" value="PRK00529.1"/>
    <property type="match status" value="1"/>
</dbReference>
<dbReference type="GO" id="GO:0043043">
    <property type="term" value="P:peptide biosynthetic process"/>
    <property type="evidence" value="ECO:0007669"/>
    <property type="project" value="InterPro"/>
</dbReference>
<keyword evidence="5 8" id="KW-0251">Elongation factor</keyword>
<evidence type="ECO:0000313" key="15">
    <source>
        <dbReference type="Proteomes" id="UP000664277"/>
    </source>
</evidence>
<dbReference type="InterPro" id="IPR013185">
    <property type="entry name" value="Transl_elong_KOW-like"/>
</dbReference>
<proteinExistence type="inferred from homology"/>
<dbReference type="InterPro" id="IPR015365">
    <property type="entry name" value="Elong-fact-P_C"/>
</dbReference>
<feature type="domain" description="Translation elongation factor P/YeiP central" evidence="13">
    <location>
        <begin position="67"/>
        <end position="122"/>
    </location>
</feature>
<dbReference type="AlphaFoldDB" id="A0A8J7P781"/>
<dbReference type="Gene3D" id="2.40.50.140">
    <property type="entry name" value="Nucleic acid-binding proteins"/>
    <property type="match status" value="2"/>
</dbReference>
<evidence type="ECO:0000256" key="11">
    <source>
        <dbReference type="SAM" id="MobiDB-lite"/>
    </source>
</evidence>
<dbReference type="CDD" id="cd04470">
    <property type="entry name" value="S1_EF-P_repeat_1"/>
    <property type="match status" value="1"/>
</dbReference>
<dbReference type="SMART" id="SM01185">
    <property type="entry name" value="EFP"/>
    <property type="match status" value="1"/>
</dbReference>
<comment type="subcellular location">
    <subcellularLocation>
        <location evidence="1 8">Cytoplasm</location>
    </subcellularLocation>
</comment>
<evidence type="ECO:0000256" key="6">
    <source>
        <dbReference type="ARBA" id="ARBA00022917"/>
    </source>
</evidence>
<dbReference type="InterPro" id="IPR008991">
    <property type="entry name" value="Translation_prot_SH3-like_sf"/>
</dbReference>
<comment type="similarity">
    <text evidence="3 8 10">Belongs to the elongation factor P family.</text>
</comment>
<dbReference type="PANTHER" id="PTHR30053:SF12">
    <property type="entry name" value="ELONGATION FACTOR P (EF-P) FAMILY PROTEIN"/>
    <property type="match status" value="1"/>
</dbReference>
<dbReference type="NCBIfam" id="TIGR00038">
    <property type="entry name" value="efp"/>
    <property type="match status" value="1"/>
</dbReference>
<dbReference type="Pfam" id="PF09285">
    <property type="entry name" value="Elong-fact-P_C"/>
    <property type="match status" value="1"/>
</dbReference>
<keyword evidence="6 8" id="KW-0648">Protein biosynthesis</keyword>
<feature type="domain" description="Elongation factor P C-terminal" evidence="12">
    <location>
        <begin position="130"/>
        <end position="185"/>
    </location>
</feature>
<dbReference type="PIRSF" id="PIRSF005901">
    <property type="entry name" value="EF-P"/>
    <property type="match status" value="1"/>
</dbReference>
<dbReference type="PANTHER" id="PTHR30053">
    <property type="entry name" value="ELONGATION FACTOR P"/>
    <property type="match status" value="1"/>
</dbReference>
<dbReference type="PROSITE" id="PS01275">
    <property type="entry name" value="EFP"/>
    <property type="match status" value="1"/>
</dbReference>
<dbReference type="SUPFAM" id="SSF50249">
    <property type="entry name" value="Nucleic acid-binding proteins"/>
    <property type="match status" value="2"/>
</dbReference>
<evidence type="ECO:0000259" key="13">
    <source>
        <dbReference type="SMART" id="SM01185"/>
    </source>
</evidence>
<organism evidence="14 15">
    <name type="scientific">Candidatus Obscuribacter phosphatis</name>
    <dbReference type="NCBI Taxonomy" id="1906157"/>
    <lineage>
        <taxon>Bacteria</taxon>
        <taxon>Bacillati</taxon>
        <taxon>Candidatus Melainabacteria</taxon>
        <taxon>Candidatus Obscuribacterales</taxon>
        <taxon>Candidatus Obscuribacteraceae</taxon>
        <taxon>Candidatus Obscuribacter</taxon>
    </lineage>
</organism>
<evidence type="ECO:0000256" key="2">
    <source>
        <dbReference type="ARBA" id="ARBA00004815"/>
    </source>
</evidence>
<dbReference type="HAMAP" id="MF_00141">
    <property type="entry name" value="EF_P"/>
    <property type="match status" value="1"/>
</dbReference>
<comment type="function">
    <text evidence="7 8">Involved in peptide bond synthesis. Stimulates efficient translation and peptide-bond synthesis on native or reconstituted 70S ribosomes in vitro. Probably functions indirectly by altering the affinity of the ribosome for aminoacyl-tRNA, thus increasing their reactivity as acceptors for peptidyl transferase.</text>
</comment>
<dbReference type="UniPathway" id="UPA00345"/>
<dbReference type="Pfam" id="PF08207">
    <property type="entry name" value="EFP_N"/>
    <property type="match status" value="1"/>
</dbReference>
<dbReference type="FunFam" id="2.40.50.140:FF:000004">
    <property type="entry name" value="Elongation factor P"/>
    <property type="match status" value="1"/>
</dbReference>
<name>A0A8J7P781_9BACT</name>
<comment type="caution">
    <text evidence="14">The sequence shown here is derived from an EMBL/GenBank/DDBJ whole genome shotgun (WGS) entry which is preliminary data.</text>
</comment>
<evidence type="ECO:0000256" key="7">
    <source>
        <dbReference type="ARBA" id="ARBA00025469"/>
    </source>
</evidence>
<dbReference type="SMART" id="SM00841">
    <property type="entry name" value="Elong-fact-P_C"/>
    <property type="match status" value="1"/>
</dbReference>
<accession>A0A8J7P781</accession>
<evidence type="ECO:0000256" key="4">
    <source>
        <dbReference type="ARBA" id="ARBA00022490"/>
    </source>
</evidence>
<evidence type="ECO:0000256" key="5">
    <source>
        <dbReference type="ARBA" id="ARBA00022768"/>
    </source>
</evidence>
<dbReference type="InterPro" id="IPR001059">
    <property type="entry name" value="Transl_elong_P/YeiP_cen"/>
</dbReference>
<evidence type="ECO:0000259" key="12">
    <source>
        <dbReference type="SMART" id="SM00841"/>
    </source>
</evidence>
<feature type="region of interest" description="Disordered" evidence="11">
    <location>
        <begin position="136"/>
        <end position="157"/>
    </location>
</feature>
<gene>
    <name evidence="8 14" type="primary">efp</name>
    <name evidence="14" type="ORF">J0M35_04885</name>
</gene>
<comment type="pathway">
    <text evidence="2 8">Protein biosynthesis; polypeptide chain elongation.</text>
</comment>
<dbReference type="Pfam" id="PF01132">
    <property type="entry name" value="EFP"/>
    <property type="match status" value="1"/>
</dbReference>
<dbReference type="FunFam" id="2.40.50.140:FF:000009">
    <property type="entry name" value="Elongation factor P"/>
    <property type="match status" value="1"/>
</dbReference>
<dbReference type="Gene3D" id="2.30.30.30">
    <property type="match status" value="1"/>
</dbReference>
<evidence type="ECO:0000256" key="1">
    <source>
        <dbReference type="ARBA" id="ARBA00004496"/>
    </source>
</evidence>
<evidence type="ECO:0000256" key="8">
    <source>
        <dbReference type="HAMAP-Rule" id="MF_00141"/>
    </source>
</evidence>
<reference evidence="14" key="1">
    <citation type="submission" date="2021-02" db="EMBL/GenBank/DDBJ databases">
        <title>Genome-Resolved Metagenomics of a Microbial Community Performing Photosynthetic Biological Nutrient Removal.</title>
        <authorList>
            <person name="Mcdaniel E.A."/>
        </authorList>
    </citation>
    <scope>NUCLEOTIDE SEQUENCE</scope>
    <source>
        <strain evidence="14">UWPOB_OBS1</strain>
    </source>
</reference>
<dbReference type="GO" id="GO:0003746">
    <property type="term" value="F:translation elongation factor activity"/>
    <property type="evidence" value="ECO:0007669"/>
    <property type="project" value="UniProtKB-UniRule"/>
</dbReference>